<dbReference type="PANTHER" id="PTHR13683">
    <property type="entry name" value="ASPARTYL PROTEASES"/>
    <property type="match status" value="1"/>
</dbReference>
<dbReference type="GO" id="GO:0006508">
    <property type="term" value="P:proteolysis"/>
    <property type="evidence" value="ECO:0007669"/>
    <property type="project" value="UniProtKB-KW"/>
</dbReference>
<keyword evidence="2 9" id="KW-0645">Protease</keyword>
<keyword evidence="5" id="KW-0325">Glycoprotein</keyword>
<feature type="chain" id="PRO_5044838814" evidence="7">
    <location>
        <begin position="23"/>
        <end position="483"/>
    </location>
</feature>
<dbReference type="PANTHER" id="PTHR13683:SF768">
    <property type="entry name" value="EUKARYOTIC ASPARTYL PROTEASE FAMILY PROTEIN"/>
    <property type="match status" value="1"/>
</dbReference>
<evidence type="ECO:0000256" key="5">
    <source>
        <dbReference type="ARBA" id="ARBA00023180"/>
    </source>
</evidence>
<dbReference type="AlphaFoldDB" id="A0ABD1PPV8"/>
<dbReference type="InterPro" id="IPR032799">
    <property type="entry name" value="TAXi_C"/>
</dbReference>
<evidence type="ECO:0000313" key="10">
    <source>
        <dbReference type="Proteomes" id="UP001604336"/>
    </source>
</evidence>
<evidence type="ECO:0000256" key="1">
    <source>
        <dbReference type="ARBA" id="ARBA00007447"/>
    </source>
</evidence>
<evidence type="ECO:0000256" key="7">
    <source>
        <dbReference type="SAM" id="SignalP"/>
    </source>
</evidence>
<evidence type="ECO:0000256" key="4">
    <source>
        <dbReference type="ARBA" id="ARBA00022801"/>
    </source>
</evidence>
<accession>A0ABD1PPV8</accession>
<dbReference type="InterPro" id="IPR033121">
    <property type="entry name" value="PEPTIDASE_A1"/>
</dbReference>
<keyword evidence="4" id="KW-0378">Hydrolase</keyword>
<dbReference type="EMBL" id="JBFOLK010000013">
    <property type="protein sequence ID" value="KAL2465009.1"/>
    <property type="molecule type" value="Genomic_DNA"/>
</dbReference>
<dbReference type="Proteomes" id="UP001604336">
    <property type="component" value="Unassembled WGS sequence"/>
</dbReference>
<dbReference type="Pfam" id="PF14543">
    <property type="entry name" value="TAXi_N"/>
    <property type="match status" value="1"/>
</dbReference>
<feature type="signal peptide" evidence="7">
    <location>
        <begin position="1"/>
        <end position="22"/>
    </location>
</feature>
<dbReference type="PROSITE" id="PS51767">
    <property type="entry name" value="PEPTIDASE_A1"/>
    <property type="match status" value="1"/>
</dbReference>
<dbReference type="InterPro" id="IPR021109">
    <property type="entry name" value="Peptidase_aspartic_dom_sf"/>
</dbReference>
<proteinExistence type="inferred from homology"/>
<feature type="active site" evidence="6">
    <location>
        <position position="310"/>
    </location>
</feature>
<organism evidence="9 10">
    <name type="scientific">Abeliophyllum distichum</name>
    <dbReference type="NCBI Taxonomy" id="126358"/>
    <lineage>
        <taxon>Eukaryota</taxon>
        <taxon>Viridiplantae</taxon>
        <taxon>Streptophyta</taxon>
        <taxon>Embryophyta</taxon>
        <taxon>Tracheophyta</taxon>
        <taxon>Spermatophyta</taxon>
        <taxon>Magnoliopsida</taxon>
        <taxon>eudicotyledons</taxon>
        <taxon>Gunneridae</taxon>
        <taxon>Pentapetalae</taxon>
        <taxon>asterids</taxon>
        <taxon>lamiids</taxon>
        <taxon>Lamiales</taxon>
        <taxon>Oleaceae</taxon>
        <taxon>Forsythieae</taxon>
        <taxon>Abeliophyllum</taxon>
    </lineage>
</organism>
<dbReference type="InterPro" id="IPR034161">
    <property type="entry name" value="Pepsin-like_plant"/>
</dbReference>
<evidence type="ECO:0000256" key="3">
    <source>
        <dbReference type="ARBA" id="ARBA00022750"/>
    </source>
</evidence>
<comment type="similarity">
    <text evidence="1">Belongs to the peptidase A1 family.</text>
</comment>
<feature type="domain" description="Peptidase A1" evidence="8">
    <location>
        <begin position="76"/>
        <end position="430"/>
    </location>
</feature>
<name>A0ABD1PPV8_9LAMI</name>
<keyword evidence="7" id="KW-0732">Signal</keyword>
<dbReference type="GO" id="GO:0004190">
    <property type="term" value="F:aspartic-type endopeptidase activity"/>
    <property type="evidence" value="ECO:0007669"/>
    <property type="project" value="UniProtKB-KW"/>
</dbReference>
<evidence type="ECO:0000313" key="9">
    <source>
        <dbReference type="EMBL" id="KAL2465009.1"/>
    </source>
</evidence>
<evidence type="ECO:0000256" key="6">
    <source>
        <dbReference type="PIRSR" id="PIRSR601461-1"/>
    </source>
</evidence>
<protein>
    <submittedName>
        <fullName evidence="9">Eukaryotic aspartyl protease family protein</fullName>
    </submittedName>
</protein>
<dbReference type="InterPro" id="IPR032861">
    <property type="entry name" value="TAXi_N"/>
</dbReference>
<keyword evidence="10" id="KW-1185">Reference proteome</keyword>
<sequence>MDIRRVLVLMMLLIELICVVKGNVLFKVQHKYGGLGQGRVALTSLWSHDSLRHFRMLAAVDFQLGGNGRPTGTALYYTKLAIGTPLNYYHVHVDTGSDVLWVNCKDCNRCPENRYLKIPLKKYNVMASSTGKEVTCEQEFCSAASAAIHVPNSNCRGGRTCNYSVSYGDGSTIEGYFVRDYIRLDQVSGNLQTTTMDGSIVFGCSVRGLGSPSTAVDGIIGFGQGNISILSQLASLGKTKKVFSHCLDGSNGGGMFAIGELVQPKVNSTPLVPNAAHYNVIMKAVEVGGQFLDLPTYLFDTRSRGRTIIDSGTTLAYLPAKVYEPLIEKMMAWQPCLKTHIVENHYKCFFYCGNVDDGFPVVTFHFEDSLSLSVYPHDYLFKTRNKEYCIGWQNSGLLLKDFKRTTLLGDIALKDKLVLYDLENQRMGWTQYNCSSSIKVKDEESGNIYAVSAHDLSSTASSLWGDTISTFIFLIAILLNMIE</sequence>
<dbReference type="PRINTS" id="PR00792">
    <property type="entry name" value="PEPSIN"/>
</dbReference>
<gene>
    <name evidence="9" type="ORF">Adt_40860</name>
</gene>
<dbReference type="CDD" id="cd05476">
    <property type="entry name" value="pepsin_A_like_plant"/>
    <property type="match status" value="1"/>
</dbReference>
<evidence type="ECO:0000256" key="2">
    <source>
        <dbReference type="ARBA" id="ARBA00022670"/>
    </source>
</evidence>
<reference evidence="10" key="1">
    <citation type="submission" date="2024-07" db="EMBL/GenBank/DDBJ databases">
        <title>Two chromosome-level genome assemblies of Korean endemic species Abeliophyllum distichum and Forsythia ovata (Oleaceae).</title>
        <authorList>
            <person name="Jang H."/>
        </authorList>
    </citation>
    <scope>NUCLEOTIDE SEQUENCE [LARGE SCALE GENOMIC DNA]</scope>
</reference>
<keyword evidence="3" id="KW-0064">Aspartyl protease</keyword>
<dbReference type="Gene3D" id="2.40.70.10">
    <property type="entry name" value="Acid Proteases"/>
    <property type="match status" value="2"/>
</dbReference>
<dbReference type="SUPFAM" id="SSF50630">
    <property type="entry name" value="Acid proteases"/>
    <property type="match status" value="1"/>
</dbReference>
<comment type="caution">
    <text evidence="9">The sequence shown here is derived from an EMBL/GenBank/DDBJ whole genome shotgun (WGS) entry which is preliminary data.</text>
</comment>
<dbReference type="InterPro" id="IPR001461">
    <property type="entry name" value="Aspartic_peptidase_A1"/>
</dbReference>
<evidence type="ECO:0000259" key="8">
    <source>
        <dbReference type="PROSITE" id="PS51767"/>
    </source>
</evidence>
<feature type="active site" evidence="6">
    <location>
        <position position="94"/>
    </location>
</feature>
<dbReference type="Pfam" id="PF14541">
    <property type="entry name" value="TAXi_C"/>
    <property type="match status" value="1"/>
</dbReference>